<keyword evidence="2" id="KW-0472">Membrane</keyword>
<feature type="compositionally biased region" description="Gly residues" evidence="1">
    <location>
        <begin position="50"/>
        <end position="59"/>
    </location>
</feature>
<evidence type="ECO:0000313" key="4">
    <source>
        <dbReference type="EMBL" id="KAK7280538.1"/>
    </source>
</evidence>
<evidence type="ECO:0000256" key="3">
    <source>
        <dbReference type="SAM" id="SignalP"/>
    </source>
</evidence>
<sequence length="130" mass="13706">MGFRALVFSALVFIYLIILASSHPIQKTLPSEFVQKGKIENKGKDVSKIEGGGAHGGNHGSTSHGNGNSASSSVGGGGALIPVYAGNAANKNRPRQIHRGAADCNLNRIKFSNMLMITLVYPLILLFLST</sequence>
<dbReference type="AlphaFoldDB" id="A0AAN9IH04"/>
<proteinExistence type="predicted"/>
<protein>
    <submittedName>
        <fullName evidence="4">Uncharacterized protein</fullName>
    </submittedName>
</protein>
<feature type="compositionally biased region" description="Low complexity" evidence="1">
    <location>
        <begin position="60"/>
        <end position="73"/>
    </location>
</feature>
<dbReference type="EMBL" id="JAYKXN010000006">
    <property type="protein sequence ID" value="KAK7280538.1"/>
    <property type="molecule type" value="Genomic_DNA"/>
</dbReference>
<evidence type="ECO:0000313" key="5">
    <source>
        <dbReference type="Proteomes" id="UP001359559"/>
    </source>
</evidence>
<dbReference type="Proteomes" id="UP001359559">
    <property type="component" value="Unassembled WGS sequence"/>
</dbReference>
<keyword evidence="3" id="KW-0732">Signal</keyword>
<keyword evidence="2" id="KW-0812">Transmembrane</keyword>
<reference evidence="4 5" key="1">
    <citation type="submission" date="2024-01" db="EMBL/GenBank/DDBJ databases">
        <title>The genomes of 5 underutilized Papilionoideae crops provide insights into root nodulation and disease resistance.</title>
        <authorList>
            <person name="Yuan L."/>
        </authorList>
    </citation>
    <scope>NUCLEOTIDE SEQUENCE [LARGE SCALE GENOMIC DNA]</scope>
    <source>
        <strain evidence="4">LY-2023</strain>
        <tissue evidence="4">Leaf</tissue>
    </source>
</reference>
<name>A0AAN9IH04_CLITE</name>
<dbReference type="PANTHER" id="PTHR36245">
    <property type="entry name" value="GLYCINE-RICH PROTEIN DOT1-LIKE"/>
    <property type="match status" value="1"/>
</dbReference>
<evidence type="ECO:0000256" key="2">
    <source>
        <dbReference type="SAM" id="Phobius"/>
    </source>
</evidence>
<keyword evidence="2" id="KW-1133">Transmembrane helix</keyword>
<keyword evidence="5" id="KW-1185">Reference proteome</keyword>
<feature type="chain" id="PRO_5042982991" evidence="3">
    <location>
        <begin position="23"/>
        <end position="130"/>
    </location>
</feature>
<accession>A0AAN9IH04</accession>
<organism evidence="4 5">
    <name type="scientific">Clitoria ternatea</name>
    <name type="common">Butterfly pea</name>
    <dbReference type="NCBI Taxonomy" id="43366"/>
    <lineage>
        <taxon>Eukaryota</taxon>
        <taxon>Viridiplantae</taxon>
        <taxon>Streptophyta</taxon>
        <taxon>Embryophyta</taxon>
        <taxon>Tracheophyta</taxon>
        <taxon>Spermatophyta</taxon>
        <taxon>Magnoliopsida</taxon>
        <taxon>eudicotyledons</taxon>
        <taxon>Gunneridae</taxon>
        <taxon>Pentapetalae</taxon>
        <taxon>rosids</taxon>
        <taxon>fabids</taxon>
        <taxon>Fabales</taxon>
        <taxon>Fabaceae</taxon>
        <taxon>Papilionoideae</taxon>
        <taxon>50 kb inversion clade</taxon>
        <taxon>NPAAA clade</taxon>
        <taxon>indigoferoid/millettioid clade</taxon>
        <taxon>Phaseoleae</taxon>
        <taxon>Clitoria</taxon>
    </lineage>
</organism>
<evidence type="ECO:0000256" key="1">
    <source>
        <dbReference type="SAM" id="MobiDB-lite"/>
    </source>
</evidence>
<feature type="region of interest" description="Disordered" evidence="1">
    <location>
        <begin position="45"/>
        <end position="74"/>
    </location>
</feature>
<dbReference type="PANTHER" id="PTHR36245:SF7">
    <property type="entry name" value="GLYCINE-RICH PROTEIN"/>
    <property type="match status" value="1"/>
</dbReference>
<feature type="transmembrane region" description="Helical" evidence="2">
    <location>
        <begin position="111"/>
        <end position="128"/>
    </location>
</feature>
<gene>
    <name evidence="4" type="ORF">RJT34_25602</name>
</gene>
<comment type="caution">
    <text evidence="4">The sequence shown here is derived from an EMBL/GenBank/DDBJ whole genome shotgun (WGS) entry which is preliminary data.</text>
</comment>
<feature type="signal peptide" evidence="3">
    <location>
        <begin position="1"/>
        <end position="22"/>
    </location>
</feature>